<evidence type="ECO:0000256" key="4">
    <source>
        <dbReference type="ARBA" id="ARBA00023136"/>
    </source>
</evidence>
<keyword evidence="3 5" id="KW-1133">Transmembrane helix</keyword>
<dbReference type="InterPro" id="IPR032808">
    <property type="entry name" value="DoxX"/>
</dbReference>
<gene>
    <name evidence="6" type="ORF">GCM10008018_54040</name>
</gene>
<dbReference type="Pfam" id="PF13564">
    <property type="entry name" value="DoxX_2"/>
    <property type="match status" value="1"/>
</dbReference>
<keyword evidence="4 5" id="KW-0472">Membrane</keyword>
<comment type="subcellular location">
    <subcellularLocation>
        <location evidence="1">Membrane</location>
        <topology evidence="1">Multi-pass membrane protein</topology>
    </subcellularLocation>
</comment>
<feature type="transmembrane region" description="Helical" evidence="5">
    <location>
        <begin position="128"/>
        <end position="146"/>
    </location>
</feature>
<feature type="transmembrane region" description="Helical" evidence="5">
    <location>
        <begin position="30"/>
        <end position="49"/>
    </location>
</feature>
<comment type="caution">
    <text evidence="6">The sequence shown here is derived from an EMBL/GenBank/DDBJ whole genome shotgun (WGS) entry which is preliminary data.</text>
</comment>
<sequence>MPTSQVVTLQNIIYLGVEDAQTGGKRFINIALWIVQGILAIVFIFSGWMKAFQYEKAQASWPWAKEVSRGLVFFIGIAELLGVLGLILPQATNISPALTPIAAIGLATIVLLGAVFHAKRKEYQEIGVNLVFLVLVLFVVIGYELTKNEMSPC</sequence>
<evidence type="ECO:0000313" key="7">
    <source>
        <dbReference type="Proteomes" id="UP000615455"/>
    </source>
</evidence>
<organism evidence="6 7">
    <name type="scientific">Paenibacillus marchantiophytorum</name>
    <dbReference type="NCBI Taxonomy" id="1619310"/>
    <lineage>
        <taxon>Bacteria</taxon>
        <taxon>Bacillati</taxon>
        <taxon>Bacillota</taxon>
        <taxon>Bacilli</taxon>
        <taxon>Bacillales</taxon>
        <taxon>Paenibacillaceae</taxon>
        <taxon>Paenibacillus</taxon>
    </lineage>
</organism>
<name>A0ABQ1F6L1_9BACL</name>
<dbReference type="EMBL" id="BMHE01000039">
    <property type="protein sequence ID" value="GGA00957.1"/>
    <property type="molecule type" value="Genomic_DNA"/>
</dbReference>
<evidence type="ECO:0000256" key="3">
    <source>
        <dbReference type="ARBA" id="ARBA00022989"/>
    </source>
</evidence>
<keyword evidence="7" id="KW-1185">Reference proteome</keyword>
<dbReference type="RefSeq" id="WP_229757854.1">
    <property type="nucleotide sequence ID" value="NZ_BMHE01000039.1"/>
</dbReference>
<evidence type="ECO:0008006" key="8">
    <source>
        <dbReference type="Google" id="ProtNLM"/>
    </source>
</evidence>
<proteinExistence type="predicted"/>
<protein>
    <recommendedName>
        <fullName evidence="8">DoxX family protein</fullName>
    </recommendedName>
</protein>
<accession>A0ABQ1F6L1</accession>
<keyword evidence="2 5" id="KW-0812">Transmembrane</keyword>
<evidence type="ECO:0000256" key="5">
    <source>
        <dbReference type="SAM" id="Phobius"/>
    </source>
</evidence>
<feature type="transmembrane region" description="Helical" evidence="5">
    <location>
        <begin position="70"/>
        <end position="91"/>
    </location>
</feature>
<dbReference type="Proteomes" id="UP000615455">
    <property type="component" value="Unassembled WGS sequence"/>
</dbReference>
<evidence type="ECO:0000313" key="6">
    <source>
        <dbReference type="EMBL" id="GGA00957.1"/>
    </source>
</evidence>
<reference evidence="7" key="1">
    <citation type="journal article" date="2019" name="Int. J. Syst. Evol. Microbiol.">
        <title>The Global Catalogue of Microorganisms (GCM) 10K type strain sequencing project: providing services to taxonomists for standard genome sequencing and annotation.</title>
        <authorList>
            <consortium name="The Broad Institute Genomics Platform"/>
            <consortium name="The Broad Institute Genome Sequencing Center for Infectious Disease"/>
            <person name="Wu L."/>
            <person name="Ma J."/>
        </authorList>
    </citation>
    <scope>NUCLEOTIDE SEQUENCE [LARGE SCALE GENOMIC DNA]</scope>
    <source>
        <strain evidence="7">CGMCC 1.15043</strain>
    </source>
</reference>
<evidence type="ECO:0000256" key="2">
    <source>
        <dbReference type="ARBA" id="ARBA00022692"/>
    </source>
</evidence>
<feature type="transmembrane region" description="Helical" evidence="5">
    <location>
        <begin position="97"/>
        <end position="116"/>
    </location>
</feature>
<evidence type="ECO:0000256" key="1">
    <source>
        <dbReference type="ARBA" id="ARBA00004141"/>
    </source>
</evidence>